<feature type="modified residue" description="4-aspartylphosphate" evidence="19">
    <location>
        <position position="639"/>
    </location>
</feature>
<evidence type="ECO:0000259" key="24">
    <source>
        <dbReference type="PROSITE" id="PS50113"/>
    </source>
</evidence>
<evidence type="ECO:0000259" key="25">
    <source>
        <dbReference type="PROSITE" id="PS50894"/>
    </source>
</evidence>
<keyword evidence="15" id="KW-0131">Cell cycle</keyword>
<dbReference type="FunFam" id="3.30.565.10:FF:000010">
    <property type="entry name" value="Sensor histidine kinase RcsC"/>
    <property type="match status" value="1"/>
</dbReference>
<dbReference type="InterPro" id="IPR036097">
    <property type="entry name" value="HisK_dim/P_sf"/>
</dbReference>
<dbReference type="InterPro" id="IPR003594">
    <property type="entry name" value="HATPase_dom"/>
</dbReference>
<dbReference type="Gene3D" id="3.30.565.10">
    <property type="entry name" value="Histidine kinase-like ATPase, C-terminal domain"/>
    <property type="match status" value="1"/>
</dbReference>
<gene>
    <name evidence="26" type="ORF">IPH26_03690</name>
</gene>
<dbReference type="PROSITE" id="PS50110">
    <property type="entry name" value="RESPONSE_REGULATORY"/>
    <property type="match status" value="1"/>
</dbReference>
<dbReference type="AlphaFoldDB" id="A0A9D7E6J2"/>
<dbReference type="Gene3D" id="1.10.287.130">
    <property type="match status" value="1"/>
</dbReference>
<comment type="caution">
    <text evidence="26">The sequence shown here is derived from an EMBL/GenBank/DDBJ whole genome shotgun (WGS) entry which is preliminary data.</text>
</comment>
<dbReference type="SUPFAM" id="SSF55785">
    <property type="entry name" value="PYP-like sensor domain (PAS domain)"/>
    <property type="match status" value="1"/>
</dbReference>
<keyword evidence="6 19" id="KW-0597">Phosphoprotein</keyword>
<feature type="domain" description="PAC" evidence="24">
    <location>
        <begin position="265"/>
        <end position="317"/>
    </location>
</feature>
<keyword evidence="7" id="KW-0808">Transferase</keyword>
<dbReference type="PANTHER" id="PTHR43047">
    <property type="entry name" value="TWO-COMPONENT HISTIDINE PROTEIN KINASE"/>
    <property type="match status" value="1"/>
</dbReference>
<dbReference type="SUPFAM" id="SSF47384">
    <property type="entry name" value="Homodimeric domain of signal transducing histidine kinase"/>
    <property type="match status" value="1"/>
</dbReference>
<dbReference type="GO" id="GO:0005524">
    <property type="term" value="F:ATP binding"/>
    <property type="evidence" value="ECO:0007669"/>
    <property type="project" value="UniProtKB-KW"/>
</dbReference>
<keyword evidence="8 20" id="KW-0812">Transmembrane</keyword>
<dbReference type="EC" id="2.7.13.3" evidence="3"/>
<dbReference type="InterPro" id="IPR003661">
    <property type="entry name" value="HisK_dim/P_dom"/>
</dbReference>
<evidence type="ECO:0000256" key="20">
    <source>
        <dbReference type="SAM" id="Phobius"/>
    </source>
</evidence>
<comment type="subcellular location">
    <subcellularLocation>
        <location evidence="2">Cell inner membrane</location>
        <topology evidence="2">Multi-pass membrane protein</topology>
    </subcellularLocation>
</comment>
<evidence type="ECO:0000256" key="11">
    <source>
        <dbReference type="ARBA" id="ARBA00022840"/>
    </source>
</evidence>
<dbReference type="PROSITE" id="PS50113">
    <property type="entry name" value="PAC"/>
    <property type="match status" value="1"/>
</dbReference>
<keyword evidence="10" id="KW-0418">Kinase</keyword>
<dbReference type="PROSITE" id="PS50894">
    <property type="entry name" value="HPT"/>
    <property type="match status" value="1"/>
</dbReference>
<dbReference type="NCBIfam" id="TIGR00229">
    <property type="entry name" value="sensory_box"/>
    <property type="match status" value="1"/>
</dbReference>
<dbReference type="SUPFAM" id="SSF52172">
    <property type="entry name" value="CheY-like"/>
    <property type="match status" value="1"/>
</dbReference>
<evidence type="ECO:0000259" key="21">
    <source>
        <dbReference type="PROSITE" id="PS50109"/>
    </source>
</evidence>
<dbReference type="SMART" id="SM00387">
    <property type="entry name" value="HATPase_c"/>
    <property type="match status" value="1"/>
</dbReference>
<dbReference type="Pfam" id="PF01627">
    <property type="entry name" value="Hpt"/>
    <property type="match status" value="1"/>
</dbReference>
<evidence type="ECO:0000256" key="6">
    <source>
        <dbReference type="ARBA" id="ARBA00022553"/>
    </source>
</evidence>
<dbReference type="SMART" id="SM00448">
    <property type="entry name" value="REC"/>
    <property type="match status" value="1"/>
</dbReference>
<evidence type="ECO:0000256" key="7">
    <source>
        <dbReference type="ARBA" id="ARBA00022679"/>
    </source>
</evidence>
<feature type="transmembrane region" description="Helical" evidence="20">
    <location>
        <begin position="154"/>
        <end position="174"/>
    </location>
</feature>
<dbReference type="GO" id="GO:0000155">
    <property type="term" value="F:phosphorelay sensor kinase activity"/>
    <property type="evidence" value="ECO:0007669"/>
    <property type="project" value="InterPro"/>
</dbReference>
<dbReference type="InterPro" id="IPR011006">
    <property type="entry name" value="CheY-like_superfamily"/>
</dbReference>
<evidence type="ECO:0000256" key="8">
    <source>
        <dbReference type="ARBA" id="ARBA00022692"/>
    </source>
</evidence>
<organism evidence="26 27">
    <name type="scientific">Candidatus Methylophosphatis roskildensis</name>
    <dbReference type="NCBI Taxonomy" id="2899263"/>
    <lineage>
        <taxon>Bacteria</taxon>
        <taxon>Pseudomonadati</taxon>
        <taxon>Pseudomonadota</taxon>
        <taxon>Betaproteobacteria</taxon>
        <taxon>Nitrosomonadales</taxon>
        <taxon>Sterolibacteriaceae</taxon>
        <taxon>Candidatus Methylophosphatis</taxon>
    </lineage>
</organism>
<dbReference type="SUPFAM" id="SSF55874">
    <property type="entry name" value="ATPase domain of HSP90 chaperone/DNA topoisomerase II/histidine kinase"/>
    <property type="match status" value="1"/>
</dbReference>
<dbReference type="InterPro" id="IPR008207">
    <property type="entry name" value="Sig_transdc_His_kin_Hpt_dom"/>
</dbReference>
<evidence type="ECO:0000256" key="3">
    <source>
        <dbReference type="ARBA" id="ARBA00012438"/>
    </source>
</evidence>
<dbReference type="CDD" id="cd00082">
    <property type="entry name" value="HisKA"/>
    <property type="match status" value="1"/>
</dbReference>
<evidence type="ECO:0000256" key="13">
    <source>
        <dbReference type="ARBA" id="ARBA00023012"/>
    </source>
</evidence>
<dbReference type="InterPro" id="IPR000014">
    <property type="entry name" value="PAS"/>
</dbReference>
<dbReference type="PROSITE" id="PS50112">
    <property type="entry name" value="PAS"/>
    <property type="match status" value="1"/>
</dbReference>
<sequence>MKGLSLLRRVSARTHLTLGLAAITVSILCVATWLGFIPDAEALTRQHRAALAETTAISISSLIDETQPEVLKEMLAFVRDRNPGLLSIGVRSSDGTLLVDVGQHGAEWSAGLHAKSTDSELLVPVWQAGEPWGNVELRFTPLRDSGWHAYAQDAGLRLTAVVFVLCCPLFAVYLRRMLRELDPSRAVPARVRTAYDTLTEGLLVLDGRGRIVLANKSTSTMLGVDETRLIGRSPSAFHWSDLDGAAIDPVALPWTLALTDRQLQRDVHLHVASADGARYALRANCSPIVADNGELQALVVSFQDVTELEQRGVALREAKEQADAANEAKSRFLANMSHEIRTPMNAILGFTEILLRGGLRRPGEAAKHLDIIHSSGRHLLNLINDILDLSKVEAGRMETERVPVAAHVVAQEVVHTLSRRAEDKRLRIDLDFAEPLPACIEGDPARLRQILTNLIGNAIKFTERGGITVRLGLAPDGTRTRYCIDVQDTGIGIAADKLESVFEPFVQAEASTTQRFGGTGLGLTISRGFARAMGGDITVSSSPGHGTTFSLWLDAGQIDFSTLLGPAELAAAAVVPVAVANVRWRFPPRRVLVVDDGVENRQLMHVLLEDVGLRVSEADNGRIALERIAVESFDLVLMDMRMPVMDGTTATRRLRERGCTIPIIALTANAMKGFERELEDVGFSGYQTKPIDVDALLHDLAQRLGGEVLAEAATETAGTHSAEVTAVPRLPSLVSSQADGDGPPIASRLAGHAKLSLIVGRFVTQLPGKLMQVDDALQRGDIAELAALAHWLKGAGGSMGFDELFEPAKALEDAANGGDVEAAGPLVAELQSLSRRIVRGGAKSQEVPEEMLQ</sequence>
<dbReference type="CDD" id="cd00130">
    <property type="entry name" value="PAS"/>
    <property type="match status" value="1"/>
</dbReference>
<evidence type="ECO:0000256" key="10">
    <source>
        <dbReference type="ARBA" id="ARBA00022777"/>
    </source>
</evidence>
<keyword evidence="11" id="KW-0067">ATP-binding</keyword>
<feature type="domain" description="PAS" evidence="23">
    <location>
        <begin position="187"/>
        <end position="233"/>
    </location>
</feature>
<dbReference type="SMART" id="SM00388">
    <property type="entry name" value="HisKA"/>
    <property type="match status" value="1"/>
</dbReference>
<dbReference type="CDD" id="cd17546">
    <property type="entry name" value="REC_hyHK_CKI1_RcsC-like"/>
    <property type="match status" value="1"/>
</dbReference>
<evidence type="ECO:0000256" key="4">
    <source>
        <dbReference type="ARBA" id="ARBA00022475"/>
    </source>
</evidence>
<dbReference type="InterPro" id="IPR013656">
    <property type="entry name" value="PAS_4"/>
</dbReference>
<evidence type="ECO:0000256" key="5">
    <source>
        <dbReference type="ARBA" id="ARBA00022519"/>
    </source>
</evidence>
<keyword evidence="9" id="KW-0547">Nucleotide-binding</keyword>
<dbReference type="InterPro" id="IPR036890">
    <property type="entry name" value="HATPase_C_sf"/>
</dbReference>
<protein>
    <recommendedName>
        <fullName evidence="17">Virulence sensor protein BvgS</fullName>
        <ecNumber evidence="3">2.7.13.3</ecNumber>
    </recommendedName>
</protein>
<comment type="function">
    <text evidence="16">Member of the two-component regulatory system BvgS/BvgA. Phosphorylates BvgA via a four-step phosphorelay in response to environmental signals.</text>
</comment>
<evidence type="ECO:0000256" key="15">
    <source>
        <dbReference type="ARBA" id="ARBA00023306"/>
    </source>
</evidence>
<keyword evidence="5" id="KW-0997">Cell inner membrane</keyword>
<dbReference type="Pfam" id="PF00512">
    <property type="entry name" value="HisKA"/>
    <property type="match status" value="1"/>
</dbReference>
<keyword evidence="14 20" id="KW-0472">Membrane</keyword>
<feature type="transmembrane region" description="Helical" evidence="20">
    <location>
        <begin position="16"/>
        <end position="36"/>
    </location>
</feature>
<dbReference type="PRINTS" id="PR00344">
    <property type="entry name" value="BCTRLSENSOR"/>
</dbReference>
<evidence type="ECO:0000256" key="18">
    <source>
        <dbReference type="PROSITE-ProRule" id="PRU00110"/>
    </source>
</evidence>
<dbReference type="Gene3D" id="1.20.120.160">
    <property type="entry name" value="HPT domain"/>
    <property type="match status" value="1"/>
</dbReference>
<feature type="domain" description="HPt" evidence="25">
    <location>
        <begin position="751"/>
        <end position="853"/>
    </location>
</feature>
<keyword evidence="12 20" id="KW-1133">Transmembrane helix</keyword>
<dbReference type="InterPro" id="IPR005467">
    <property type="entry name" value="His_kinase_dom"/>
</dbReference>
<evidence type="ECO:0000259" key="22">
    <source>
        <dbReference type="PROSITE" id="PS50110"/>
    </source>
</evidence>
<dbReference type="Proteomes" id="UP000807785">
    <property type="component" value="Unassembled WGS sequence"/>
</dbReference>
<evidence type="ECO:0000256" key="19">
    <source>
        <dbReference type="PROSITE-ProRule" id="PRU00169"/>
    </source>
</evidence>
<evidence type="ECO:0000256" key="9">
    <source>
        <dbReference type="ARBA" id="ARBA00022741"/>
    </source>
</evidence>
<dbReference type="EMBL" id="JADJEV010000002">
    <property type="protein sequence ID" value="MBK6972077.1"/>
    <property type="molecule type" value="Genomic_DNA"/>
</dbReference>
<dbReference type="Pfam" id="PF02518">
    <property type="entry name" value="HATPase_c"/>
    <property type="match status" value="1"/>
</dbReference>
<evidence type="ECO:0000259" key="23">
    <source>
        <dbReference type="PROSITE" id="PS50112"/>
    </source>
</evidence>
<evidence type="ECO:0000256" key="14">
    <source>
        <dbReference type="ARBA" id="ARBA00023136"/>
    </source>
</evidence>
<evidence type="ECO:0000256" key="1">
    <source>
        <dbReference type="ARBA" id="ARBA00000085"/>
    </source>
</evidence>
<dbReference type="GO" id="GO:0009927">
    <property type="term" value="F:histidine phosphotransfer kinase activity"/>
    <property type="evidence" value="ECO:0007669"/>
    <property type="project" value="TreeGrafter"/>
</dbReference>
<dbReference type="GO" id="GO:0005886">
    <property type="term" value="C:plasma membrane"/>
    <property type="evidence" value="ECO:0007669"/>
    <property type="project" value="UniProtKB-SubCell"/>
</dbReference>
<feature type="domain" description="Response regulatory" evidence="22">
    <location>
        <begin position="590"/>
        <end position="704"/>
    </location>
</feature>
<evidence type="ECO:0000313" key="26">
    <source>
        <dbReference type="EMBL" id="MBK6972077.1"/>
    </source>
</evidence>
<dbReference type="PANTHER" id="PTHR43047:SF72">
    <property type="entry name" value="OSMOSENSING HISTIDINE PROTEIN KINASE SLN1"/>
    <property type="match status" value="1"/>
</dbReference>
<name>A0A9D7E6J2_9PROT</name>
<dbReference type="InterPro" id="IPR035965">
    <property type="entry name" value="PAS-like_dom_sf"/>
</dbReference>
<dbReference type="InterPro" id="IPR004358">
    <property type="entry name" value="Sig_transdc_His_kin-like_C"/>
</dbReference>
<dbReference type="FunFam" id="1.10.287.130:FF:000038">
    <property type="entry name" value="Sensory transduction histidine kinase"/>
    <property type="match status" value="1"/>
</dbReference>
<feature type="modified residue" description="Phosphohistidine" evidence="18">
    <location>
        <position position="790"/>
    </location>
</feature>
<dbReference type="InterPro" id="IPR001789">
    <property type="entry name" value="Sig_transdc_resp-reg_receiver"/>
</dbReference>
<evidence type="ECO:0000313" key="27">
    <source>
        <dbReference type="Proteomes" id="UP000807785"/>
    </source>
</evidence>
<evidence type="ECO:0000256" key="2">
    <source>
        <dbReference type="ARBA" id="ARBA00004429"/>
    </source>
</evidence>
<dbReference type="Gene3D" id="3.30.450.20">
    <property type="entry name" value="PAS domain"/>
    <property type="match status" value="1"/>
</dbReference>
<comment type="catalytic activity">
    <reaction evidence="1">
        <text>ATP + protein L-histidine = ADP + protein N-phospho-L-histidine.</text>
        <dbReference type="EC" id="2.7.13.3"/>
    </reaction>
</comment>
<reference evidence="26" key="1">
    <citation type="submission" date="2020-10" db="EMBL/GenBank/DDBJ databases">
        <title>Connecting structure to function with the recovery of over 1000 high-quality activated sludge metagenome-assembled genomes encoding full-length rRNA genes using long-read sequencing.</title>
        <authorList>
            <person name="Singleton C.M."/>
            <person name="Petriglieri F."/>
            <person name="Kristensen J.M."/>
            <person name="Kirkegaard R.H."/>
            <person name="Michaelsen T.Y."/>
            <person name="Andersen M.H."/>
            <person name="Karst S.M."/>
            <person name="Dueholm M.S."/>
            <person name="Nielsen P.H."/>
            <person name="Albertsen M."/>
        </authorList>
    </citation>
    <scope>NUCLEOTIDE SEQUENCE</scope>
    <source>
        <strain evidence="26">Bjer_18-Q3-R1-45_BAT3C.347</strain>
    </source>
</reference>
<evidence type="ECO:0000256" key="17">
    <source>
        <dbReference type="ARBA" id="ARBA00070152"/>
    </source>
</evidence>
<dbReference type="InterPro" id="IPR000700">
    <property type="entry name" value="PAS-assoc_C"/>
</dbReference>
<dbReference type="SUPFAM" id="SSF47226">
    <property type="entry name" value="Histidine-containing phosphotransfer domain, HPT domain"/>
    <property type="match status" value="1"/>
</dbReference>
<keyword evidence="4" id="KW-1003">Cell membrane</keyword>
<evidence type="ECO:0000256" key="12">
    <source>
        <dbReference type="ARBA" id="ARBA00022989"/>
    </source>
</evidence>
<feature type="domain" description="Histidine kinase" evidence="21">
    <location>
        <begin position="335"/>
        <end position="557"/>
    </location>
</feature>
<accession>A0A9D7E6J2</accession>
<keyword evidence="13" id="KW-0902">Two-component regulatory system</keyword>
<proteinExistence type="predicted"/>
<dbReference type="CDD" id="cd16922">
    <property type="entry name" value="HATPase_EvgS-ArcB-TorS-like"/>
    <property type="match status" value="1"/>
</dbReference>
<dbReference type="PROSITE" id="PS50109">
    <property type="entry name" value="HIS_KIN"/>
    <property type="match status" value="1"/>
</dbReference>
<dbReference type="Gene3D" id="3.40.50.2300">
    <property type="match status" value="1"/>
</dbReference>
<dbReference type="Pfam" id="PF00072">
    <property type="entry name" value="Response_reg"/>
    <property type="match status" value="1"/>
</dbReference>
<dbReference type="InterPro" id="IPR036641">
    <property type="entry name" value="HPT_dom_sf"/>
</dbReference>
<evidence type="ECO:0000256" key="16">
    <source>
        <dbReference type="ARBA" id="ARBA00058004"/>
    </source>
</evidence>
<dbReference type="Pfam" id="PF08448">
    <property type="entry name" value="PAS_4"/>
    <property type="match status" value="1"/>
</dbReference>